<keyword evidence="3" id="KW-1185">Reference proteome</keyword>
<feature type="signal peptide" evidence="1">
    <location>
        <begin position="1"/>
        <end position="23"/>
    </location>
</feature>
<evidence type="ECO:0000256" key="1">
    <source>
        <dbReference type="SAM" id="SignalP"/>
    </source>
</evidence>
<dbReference type="EMBL" id="FWYB01000029">
    <property type="protein sequence ID" value="SMD18748.1"/>
    <property type="molecule type" value="Genomic_DNA"/>
</dbReference>
<feature type="chain" id="PRO_5013229922" description="Beta-lactamase-inhibitor-like, PepSY-like" evidence="1">
    <location>
        <begin position="24"/>
        <end position="161"/>
    </location>
</feature>
<evidence type="ECO:0000313" key="2">
    <source>
        <dbReference type="EMBL" id="SMD18748.1"/>
    </source>
</evidence>
<proteinExistence type="predicted"/>
<evidence type="ECO:0000313" key="3">
    <source>
        <dbReference type="Proteomes" id="UP000192678"/>
    </source>
</evidence>
<evidence type="ECO:0008006" key="4">
    <source>
        <dbReference type="Google" id="ProtNLM"/>
    </source>
</evidence>
<gene>
    <name evidence="2" type="ORF">SAMN04488101_1293</name>
</gene>
<protein>
    <recommendedName>
        <fullName evidence="4">Beta-lactamase-inhibitor-like, PepSY-like</fullName>
    </recommendedName>
</protein>
<reference evidence="2 3" key="1">
    <citation type="submission" date="2017-04" db="EMBL/GenBank/DDBJ databases">
        <authorList>
            <person name="Afonso C.L."/>
            <person name="Miller P.J."/>
            <person name="Scott M.A."/>
            <person name="Spackman E."/>
            <person name="Goraichik I."/>
            <person name="Dimitrov K.M."/>
            <person name="Suarez D.L."/>
            <person name="Swayne D.E."/>
        </authorList>
    </citation>
    <scope>NUCLEOTIDE SEQUENCE [LARGE SCALE GENOMIC DNA]</scope>
    <source>
        <strain evidence="2 3">DSM 19625</strain>
    </source>
</reference>
<dbReference type="Gene3D" id="3.10.450.360">
    <property type="match status" value="1"/>
</dbReference>
<dbReference type="Proteomes" id="UP000192678">
    <property type="component" value="Unassembled WGS sequence"/>
</dbReference>
<organism evidence="2 3">
    <name type="scientific">Pedobacter nyackensis</name>
    <dbReference type="NCBI Taxonomy" id="475255"/>
    <lineage>
        <taxon>Bacteria</taxon>
        <taxon>Pseudomonadati</taxon>
        <taxon>Bacteroidota</taxon>
        <taxon>Sphingobacteriia</taxon>
        <taxon>Sphingobacteriales</taxon>
        <taxon>Sphingobacteriaceae</taxon>
        <taxon>Pedobacter</taxon>
    </lineage>
</organism>
<dbReference type="SUPFAM" id="SSF160574">
    <property type="entry name" value="BT0923-like"/>
    <property type="match status" value="1"/>
</dbReference>
<keyword evidence="1" id="KW-0732">Signal</keyword>
<name>A0A1W2FAW2_9SPHI</name>
<sequence>MKKQVFFLLFCGLSLLGMNSLSAQIVLKEVTITGKTTKAVVAKEVSESFSRLFKDAVAPEWYEVNKRYVVNFIYNDQKNRAVFTKGGSLVYHLAYAVEDEIPQDIKSMVKNKYPDYAITFSVKVEQGDAKVWFINVEDATKIHVLRVGADEITVVNTLKKT</sequence>
<accession>A0A1W2FAW2</accession>
<dbReference type="AlphaFoldDB" id="A0A1W2FAW2"/>